<keyword evidence="2" id="KW-1185">Reference proteome</keyword>
<organism evidence="1 2">
    <name type="scientific">Urbifossiella limnaea</name>
    <dbReference type="NCBI Taxonomy" id="2528023"/>
    <lineage>
        <taxon>Bacteria</taxon>
        <taxon>Pseudomonadati</taxon>
        <taxon>Planctomycetota</taxon>
        <taxon>Planctomycetia</taxon>
        <taxon>Gemmatales</taxon>
        <taxon>Gemmataceae</taxon>
        <taxon>Urbifossiella</taxon>
    </lineage>
</organism>
<evidence type="ECO:0000313" key="1">
    <source>
        <dbReference type="EMBL" id="QDU23833.1"/>
    </source>
</evidence>
<evidence type="ECO:0000313" key="2">
    <source>
        <dbReference type="Proteomes" id="UP000319576"/>
    </source>
</evidence>
<proteinExistence type="predicted"/>
<accession>A0A517Y233</accession>
<reference evidence="1 2" key="1">
    <citation type="submission" date="2019-02" db="EMBL/GenBank/DDBJ databases">
        <title>Deep-cultivation of Planctomycetes and their phenomic and genomic characterization uncovers novel biology.</title>
        <authorList>
            <person name="Wiegand S."/>
            <person name="Jogler M."/>
            <person name="Boedeker C."/>
            <person name="Pinto D."/>
            <person name="Vollmers J."/>
            <person name="Rivas-Marin E."/>
            <person name="Kohn T."/>
            <person name="Peeters S.H."/>
            <person name="Heuer A."/>
            <person name="Rast P."/>
            <person name="Oberbeckmann S."/>
            <person name="Bunk B."/>
            <person name="Jeske O."/>
            <person name="Meyerdierks A."/>
            <person name="Storesund J.E."/>
            <person name="Kallscheuer N."/>
            <person name="Luecker S."/>
            <person name="Lage O.M."/>
            <person name="Pohl T."/>
            <person name="Merkel B.J."/>
            <person name="Hornburger P."/>
            <person name="Mueller R.-W."/>
            <person name="Bruemmer F."/>
            <person name="Labrenz M."/>
            <person name="Spormann A.M."/>
            <person name="Op den Camp H."/>
            <person name="Overmann J."/>
            <person name="Amann R."/>
            <person name="Jetten M.S.M."/>
            <person name="Mascher T."/>
            <person name="Medema M.H."/>
            <person name="Devos D.P."/>
            <person name="Kaster A.-K."/>
            <person name="Ovreas L."/>
            <person name="Rohde M."/>
            <person name="Galperin M.Y."/>
            <person name="Jogler C."/>
        </authorList>
    </citation>
    <scope>NUCLEOTIDE SEQUENCE [LARGE SCALE GENOMIC DNA]</scope>
    <source>
        <strain evidence="1 2">ETA_A1</strain>
    </source>
</reference>
<dbReference type="EMBL" id="CP036273">
    <property type="protein sequence ID" value="QDU23833.1"/>
    <property type="molecule type" value="Genomic_DNA"/>
</dbReference>
<dbReference type="KEGG" id="uli:ETAA1_58410"/>
<gene>
    <name evidence="1" type="ORF">ETAA1_58410</name>
</gene>
<dbReference type="AlphaFoldDB" id="A0A517Y233"/>
<dbReference type="Proteomes" id="UP000319576">
    <property type="component" value="Chromosome"/>
</dbReference>
<name>A0A517Y233_9BACT</name>
<sequence length="277" mass="29603">MGRYRVGEAFDQEVTLSRRSVLHVLGSGAPRAAEYTFTSRLTVTAVGPDGTLAVRQRVEAARLVTADPAVRGELEAALRAARGTTFDLTVGPTGEVTGLKGLADPLRVAEANDPRGDQTFRVWSLLDADGWKELAGLTFFQPGRPLAAGATWARPFAHSWGPLGSWAGRTRYTAVGPRDGAERVEYAHELTYRPPTAAGGLPFRVLRGDFRVDAAGGSIRYDAARGRVAAAEESFRVRGALAVSVGGVEATAGVEEAQHFRLVIRPPGDRQLDGGRR</sequence>
<protein>
    <submittedName>
        <fullName evidence="1">Uncharacterized protein</fullName>
    </submittedName>
</protein>